<dbReference type="InterPro" id="IPR036028">
    <property type="entry name" value="SH3-like_dom_sf"/>
</dbReference>
<evidence type="ECO:0000313" key="2">
    <source>
        <dbReference type="Proteomes" id="UP000198856"/>
    </source>
</evidence>
<dbReference type="AlphaFoldDB" id="A0A1G8W115"/>
<organism evidence="1 2">
    <name type="scientific">Halovenus aranensis</name>
    <dbReference type="NCBI Taxonomy" id="890420"/>
    <lineage>
        <taxon>Archaea</taxon>
        <taxon>Methanobacteriati</taxon>
        <taxon>Methanobacteriota</taxon>
        <taxon>Stenosarchaea group</taxon>
        <taxon>Halobacteria</taxon>
        <taxon>Halobacteriales</taxon>
        <taxon>Haloarculaceae</taxon>
        <taxon>Halovenus</taxon>
    </lineage>
</organism>
<name>A0A1G8W115_9EURY</name>
<dbReference type="SUPFAM" id="SSF50044">
    <property type="entry name" value="SH3-domain"/>
    <property type="match status" value="1"/>
</dbReference>
<keyword evidence="2" id="KW-1185">Reference proteome</keyword>
<gene>
    <name evidence="1" type="ORF">SAMN05216226_10811</name>
</gene>
<evidence type="ECO:0000313" key="1">
    <source>
        <dbReference type="EMBL" id="SDJ71939.1"/>
    </source>
</evidence>
<protein>
    <submittedName>
        <fullName evidence="1">Uncharacterized protein</fullName>
    </submittedName>
</protein>
<dbReference type="Proteomes" id="UP000198856">
    <property type="component" value="Unassembled WGS sequence"/>
</dbReference>
<proteinExistence type="predicted"/>
<sequence>MTMRKDPERLAPAHDPALVQFRDGEVLLVAHQYALDNGWLRCLTWDGKRPKFPPERIERVEPVETTRVSDGDRSWQELDDAELRERARELASLDECNRRAVADGGERP</sequence>
<reference evidence="1 2" key="1">
    <citation type="submission" date="2016-10" db="EMBL/GenBank/DDBJ databases">
        <authorList>
            <person name="de Groot N.N."/>
        </authorList>
    </citation>
    <scope>NUCLEOTIDE SEQUENCE [LARGE SCALE GENOMIC DNA]</scope>
    <source>
        <strain evidence="1 2">IBRC-M10015</strain>
    </source>
</reference>
<accession>A0A1G8W115</accession>
<dbReference type="EMBL" id="FNFC01000008">
    <property type="protein sequence ID" value="SDJ71939.1"/>
    <property type="molecule type" value="Genomic_DNA"/>
</dbReference>
<dbReference type="STRING" id="890420.SAMN05216226_10811"/>